<evidence type="ECO:0000313" key="3">
    <source>
        <dbReference type="Proteomes" id="UP000827092"/>
    </source>
</evidence>
<organism evidence="2 3">
    <name type="scientific">Oedothorax gibbosus</name>
    <dbReference type="NCBI Taxonomy" id="931172"/>
    <lineage>
        <taxon>Eukaryota</taxon>
        <taxon>Metazoa</taxon>
        <taxon>Ecdysozoa</taxon>
        <taxon>Arthropoda</taxon>
        <taxon>Chelicerata</taxon>
        <taxon>Arachnida</taxon>
        <taxon>Araneae</taxon>
        <taxon>Araneomorphae</taxon>
        <taxon>Entelegynae</taxon>
        <taxon>Araneoidea</taxon>
        <taxon>Linyphiidae</taxon>
        <taxon>Erigoninae</taxon>
        <taxon>Oedothorax</taxon>
    </lineage>
</organism>
<feature type="compositionally biased region" description="Basic residues" evidence="1">
    <location>
        <begin position="120"/>
        <end position="131"/>
    </location>
</feature>
<keyword evidence="3" id="KW-1185">Reference proteome</keyword>
<evidence type="ECO:0000313" key="2">
    <source>
        <dbReference type="EMBL" id="KAG8186099.1"/>
    </source>
</evidence>
<reference evidence="2 3" key="1">
    <citation type="journal article" date="2022" name="Nat. Ecol. Evol.">
        <title>A masculinizing supergene underlies an exaggerated male reproductive morph in a spider.</title>
        <authorList>
            <person name="Hendrickx F."/>
            <person name="De Corte Z."/>
            <person name="Sonet G."/>
            <person name="Van Belleghem S.M."/>
            <person name="Kostlbacher S."/>
            <person name="Vangestel C."/>
        </authorList>
    </citation>
    <scope>NUCLEOTIDE SEQUENCE [LARGE SCALE GENOMIC DNA]</scope>
    <source>
        <strain evidence="2">W744_W776</strain>
    </source>
</reference>
<dbReference type="EMBL" id="JAFNEN010000312">
    <property type="protein sequence ID" value="KAG8186099.1"/>
    <property type="molecule type" value="Genomic_DNA"/>
</dbReference>
<accession>A0AAV6UQU3</accession>
<gene>
    <name evidence="2" type="ORF">JTE90_003181</name>
</gene>
<feature type="compositionally biased region" description="Polar residues" evidence="1">
    <location>
        <begin position="72"/>
        <end position="84"/>
    </location>
</feature>
<name>A0AAV6UQU3_9ARAC</name>
<comment type="caution">
    <text evidence="2">The sequence shown here is derived from an EMBL/GenBank/DDBJ whole genome shotgun (WGS) entry which is preliminary data.</text>
</comment>
<protein>
    <submittedName>
        <fullName evidence="2">Uncharacterized protein</fullName>
    </submittedName>
</protein>
<feature type="region of interest" description="Disordered" evidence="1">
    <location>
        <begin position="47"/>
        <end position="84"/>
    </location>
</feature>
<dbReference type="Proteomes" id="UP000827092">
    <property type="component" value="Unassembled WGS sequence"/>
</dbReference>
<dbReference type="AlphaFoldDB" id="A0AAV6UQU3"/>
<proteinExistence type="predicted"/>
<sequence length="131" mass="14845">MWKLLSTTLEMVEITHARSSKNSRDLSTGIDSTQLINYCTTYVHSPPIDDQLPVNGRDDGLESTMAGLLGTSPRTEPISQLDRTSLPSHRRMLFSIRKKRGVHVFQPILKSEPSSPLRSGRPRYEKRRQPS</sequence>
<feature type="region of interest" description="Disordered" evidence="1">
    <location>
        <begin position="105"/>
        <end position="131"/>
    </location>
</feature>
<evidence type="ECO:0000256" key="1">
    <source>
        <dbReference type="SAM" id="MobiDB-lite"/>
    </source>
</evidence>